<organism evidence="1 2">
    <name type="scientific">Amycolatopsis xylanica</name>
    <dbReference type="NCBI Taxonomy" id="589385"/>
    <lineage>
        <taxon>Bacteria</taxon>
        <taxon>Bacillati</taxon>
        <taxon>Actinomycetota</taxon>
        <taxon>Actinomycetes</taxon>
        <taxon>Pseudonocardiales</taxon>
        <taxon>Pseudonocardiaceae</taxon>
        <taxon>Amycolatopsis</taxon>
    </lineage>
</organism>
<dbReference type="Proteomes" id="UP000199515">
    <property type="component" value="Unassembled WGS sequence"/>
</dbReference>
<keyword evidence="2" id="KW-1185">Reference proteome</keyword>
<evidence type="ECO:0000313" key="2">
    <source>
        <dbReference type="Proteomes" id="UP000199515"/>
    </source>
</evidence>
<sequence>MKASERRFPLLATSGSTATSLTVWSWGVIGRCARQGDVNASFATFNVANEAFTTSSRRTPPDLVSTKDPERESWSIMSRLGGFVGPGEVTNGAYVTLSVT</sequence>
<proteinExistence type="predicted"/>
<gene>
    <name evidence="1" type="ORF">SAMN05421504_10966</name>
</gene>
<accession>A0A1H3Q2A6</accession>
<reference evidence="1 2" key="1">
    <citation type="submission" date="2016-10" db="EMBL/GenBank/DDBJ databases">
        <authorList>
            <person name="de Groot N.N."/>
        </authorList>
    </citation>
    <scope>NUCLEOTIDE SEQUENCE [LARGE SCALE GENOMIC DNA]</scope>
    <source>
        <strain evidence="1 2">CPCC 202699</strain>
    </source>
</reference>
<evidence type="ECO:0000313" key="1">
    <source>
        <dbReference type="EMBL" id="SDZ07516.1"/>
    </source>
</evidence>
<dbReference type="AlphaFoldDB" id="A0A1H3Q2A6"/>
<protein>
    <submittedName>
        <fullName evidence="1">Uncharacterized protein</fullName>
    </submittedName>
</protein>
<dbReference type="EMBL" id="FNON01000009">
    <property type="protein sequence ID" value="SDZ07516.1"/>
    <property type="molecule type" value="Genomic_DNA"/>
</dbReference>
<name>A0A1H3Q2A6_9PSEU</name>